<keyword evidence="1" id="KW-0732">Signal</keyword>
<gene>
    <name evidence="2" type="ORF">ADEAN_000530200</name>
</gene>
<evidence type="ECO:0000313" key="3">
    <source>
        <dbReference type="Proteomes" id="UP000515908"/>
    </source>
</evidence>
<dbReference type="PANTHER" id="PTHR33594">
    <property type="entry name" value="SUPERFAMILY HYDROLASE, PUTATIVE (AFU_ORTHOLOGUE AFUA_1G03035)-RELATED"/>
    <property type="match status" value="1"/>
</dbReference>
<dbReference type="Proteomes" id="UP000515908">
    <property type="component" value="Chromosome 09"/>
</dbReference>
<name>A0A7G2CE92_9TRYP</name>
<evidence type="ECO:0000256" key="1">
    <source>
        <dbReference type="SAM" id="SignalP"/>
    </source>
</evidence>
<protein>
    <recommendedName>
        <fullName evidence="4">HD domain containing protein</fullName>
    </recommendedName>
</protein>
<dbReference type="AlphaFoldDB" id="A0A7G2CE92"/>
<dbReference type="Gene3D" id="1.10.472.50">
    <property type="entry name" value="HD-domain/PDEase-like"/>
    <property type="match status" value="1"/>
</dbReference>
<reference evidence="2 3" key="1">
    <citation type="submission" date="2020-08" db="EMBL/GenBank/DDBJ databases">
        <authorList>
            <person name="Newling K."/>
            <person name="Davey J."/>
            <person name="Forrester S."/>
        </authorList>
    </citation>
    <scope>NUCLEOTIDE SEQUENCE [LARGE SCALE GENOMIC DNA]</scope>
    <source>
        <strain evidence="3">Crithidia deanei Carvalho (ATCC PRA-265)</strain>
    </source>
</reference>
<evidence type="ECO:0008006" key="4">
    <source>
        <dbReference type="Google" id="ProtNLM"/>
    </source>
</evidence>
<dbReference type="PANTHER" id="PTHR33594:SF1">
    <property type="entry name" value="HD_PDEASE DOMAIN-CONTAINING PROTEIN"/>
    <property type="match status" value="1"/>
</dbReference>
<organism evidence="2 3">
    <name type="scientific">Angomonas deanei</name>
    <dbReference type="NCBI Taxonomy" id="59799"/>
    <lineage>
        <taxon>Eukaryota</taxon>
        <taxon>Discoba</taxon>
        <taxon>Euglenozoa</taxon>
        <taxon>Kinetoplastea</taxon>
        <taxon>Metakinetoplastina</taxon>
        <taxon>Trypanosomatida</taxon>
        <taxon>Trypanosomatidae</taxon>
        <taxon>Strigomonadinae</taxon>
        <taxon>Angomonas</taxon>
    </lineage>
</organism>
<dbReference type="Gene3D" id="1.20.58.1910">
    <property type="match status" value="1"/>
</dbReference>
<keyword evidence="3" id="KW-1185">Reference proteome</keyword>
<dbReference type="EMBL" id="LR877153">
    <property type="protein sequence ID" value="CAD2217819.1"/>
    <property type="molecule type" value="Genomic_DNA"/>
</dbReference>
<dbReference type="OrthoDB" id="16547at2759"/>
<sequence length="290" mass="32967">MSFFVLFPFLILSLLPFPNNSHTRFRMEKIHYELWGRCRDFVEKVCAGRDPTHGLEHMETVAERALLIYFMLEPSLHQLAKVLDICNIILVGMLHDVADHKYDVDGTLQKSLADFCTTEVEEHLTTIPGLQAPDAAEKASFLSHLHKTIDCISFSKEKSRGLRYYEKELPAEWLVVRNCVSDADKLEAIGPAGLLRCYEYSCARTSAECKKHPEKRFDSIAELEAYLLGEVDAHHDEKLSILSSSYIVTPPGKFLSKSLDDSMLALLQKWKKSGPPSVTSYWPDCETVLR</sequence>
<feature type="signal peptide" evidence="1">
    <location>
        <begin position="1"/>
        <end position="21"/>
    </location>
</feature>
<evidence type="ECO:0000313" key="2">
    <source>
        <dbReference type="EMBL" id="CAD2217819.1"/>
    </source>
</evidence>
<dbReference type="VEuPathDB" id="TriTrypDB:ADEAN_000530200"/>
<dbReference type="SUPFAM" id="SSF109604">
    <property type="entry name" value="HD-domain/PDEase-like"/>
    <property type="match status" value="1"/>
</dbReference>
<proteinExistence type="predicted"/>
<accession>A0A7G2CE92</accession>
<feature type="chain" id="PRO_5029019000" description="HD domain containing protein" evidence="1">
    <location>
        <begin position="22"/>
        <end position="290"/>
    </location>
</feature>